<sequence>MTIVIGKVKKGDGFGQRLNYPTANLDYKIKPRLAEGSYAGVALVGEKFYKSSIFIGAPRTTRQKFRVEAYLFNFSGRLYGKKMSVFIYSKVRPNLKLKTLNELKLKLAEDKKKTRKIFKTKKFNKWYFQLSSRT</sequence>
<dbReference type="InterPro" id="IPR023468">
    <property type="entry name" value="Riboflavin_kinase"/>
</dbReference>
<dbReference type="Pfam" id="PF01687">
    <property type="entry name" value="Flavokinase"/>
    <property type="match status" value="1"/>
</dbReference>
<keyword evidence="4 9" id="KW-0808">Transferase</keyword>
<dbReference type="AlphaFoldDB" id="A0A2H0VCI2"/>
<name>A0A2H0VCI2_9BACT</name>
<evidence type="ECO:0000256" key="3">
    <source>
        <dbReference type="ARBA" id="ARBA00022643"/>
    </source>
</evidence>
<keyword evidence="6" id="KW-0067">ATP-binding</keyword>
<proteinExistence type="predicted"/>
<evidence type="ECO:0000313" key="10">
    <source>
        <dbReference type="Proteomes" id="UP000230557"/>
    </source>
</evidence>
<comment type="caution">
    <text evidence="9">The sequence shown here is derived from an EMBL/GenBank/DDBJ whole genome shotgun (WGS) entry which is preliminary data.</text>
</comment>
<evidence type="ECO:0000256" key="6">
    <source>
        <dbReference type="ARBA" id="ARBA00022840"/>
    </source>
</evidence>
<evidence type="ECO:0000259" key="8">
    <source>
        <dbReference type="SMART" id="SM00904"/>
    </source>
</evidence>
<evidence type="ECO:0000256" key="1">
    <source>
        <dbReference type="ARBA" id="ARBA00012105"/>
    </source>
</evidence>
<dbReference type="GO" id="GO:0008531">
    <property type="term" value="F:riboflavin kinase activity"/>
    <property type="evidence" value="ECO:0007669"/>
    <property type="project" value="UniProtKB-EC"/>
</dbReference>
<evidence type="ECO:0000256" key="7">
    <source>
        <dbReference type="ARBA" id="ARBA00047880"/>
    </source>
</evidence>
<dbReference type="GO" id="GO:0009398">
    <property type="term" value="P:FMN biosynthetic process"/>
    <property type="evidence" value="ECO:0007669"/>
    <property type="project" value="TreeGrafter"/>
</dbReference>
<evidence type="ECO:0000313" key="9">
    <source>
        <dbReference type="EMBL" id="PIR96828.1"/>
    </source>
</evidence>
<evidence type="ECO:0000256" key="4">
    <source>
        <dbReference type="ARBA" id="ARBA00022679"/>
    </source>
</evidence>
<comment type="catalytic activity">
    <reaction evidence="7">
        <text>riboflavin + ATP = FMN + ADP + H(+)</text>
        <dbReference type="Rhea" id="RHEA:14357"/>
        <dbReference type="ChEBI" id="CHEBI:15378"/>
        <dbReference type="ChEBI" id="CHEBI:30616"/>
        <dbReference type="ChEBI" id="CHEBI:57986"/>
        <dbReference type="ChEBI" id="CHEBI:58210"/>
        <dbReference type="ChEBI" id="CHEBI:456216"/>
        <dbReference type="EC" id="2.7.1.26"/>
    </reaction>
</comment>
<reference evidence="10" key="1">
    <citation type="submission" date="2017-09" db="EMBL/GenBank/DDBJ databases">
        <title>Depth-based differentiation of microbial function through sediment-hosted aquifers and enrichment of novel symbionts in the deep terrestrial subsurface.</title>
        <authorList>
            <person name="Probst A.J."/>
            <person name="Ladd B."/>
            <person name="Jarett J.K."/>
            <person name="Geller-Mcgrath D.E."/>
            <person name="Sieber C.M.K."/>
            <person name="Emerson J.B."/>
            <person name="Anantharaman K."/>
            <person name="Thomas B.C."/>
            <person name="Malmstrom R."/>
            <person name="Stieglmeier M."/>
            <person name="Klingl A."/>
            <person name="Woyke T."/>
            <person name="Ryan C.M."/>
            <person name="Banfield J.F."/>
        </authorList>
    </citation>
    <scope>NUCLEOTIDE SEQUENCE [LARGE SCALE GENOMIC DNA]</scope>
</reference>
<dbReference type="EC" id="2.7.1.26" evidence="1"/>
<accession>A0A2H0VCI2</accession>
<evidence type="ECO:0000256" key="2">
    <source>
        <dbReference type="ARBA" id="ARBA00022630"/>
    </source>
</evidence>
<dbReference type="GO" id="GO:0009231">
    <property type="term" value="P:riboflavin biosynthetic process"/>
    <property type="evidence" value="ECO:0007669"/>
    <property type="project" value="InterPro"/>
</dbReference>
<keyword evidence="5" id="KW-0547">Nucleotide-binding</keyword>
<keyword evidence="3" id="KW-0288">FMN</keyword>
<dbReference type="PANTHER" id="PTHR22749">
    <property type="entry name" value="RIBOFLAVIN KINASE/FMN ADENYLYLTRANSFERASE"/>
    <property type="match status" value="1"/>
</dbReference>
<evidence type="ECO:0000256" key="5">
    <source>
        <dbReference type="ARBA" id="ARBA00022741"/>
    </source>
</evidence>
<dbReference type="SMART" id="SM00904">
    <property type="entry name" value="Flavokinase"/>
    <property type="match status" value="1"/>
</dbReference>
<dbReference type="InterPro" id="IPR023465">
    <property type="entry name" value="Riboflavin_kinase_dom_sf"/>
</dbReference>
<gene>
    <name evidence="9" type="ORF">COT91_04535</name>
</gene>
<organism evidence="9 10">
    <name type="scientific">Candidatus Doudnabacteria bacterium CG10_big_fil_rev_8_21_14_0_10_41_10</name>
    <dbReference type="NCBI Taxonomy" id="1974551"/>
    <lineage>
        <taxon>Bacteria</taxon>
        <taxon>Candidatus Doudnaibacteriota</taxon>
    </lineage>
</organism>
<dbReference type="Gene3D" id="2.40.30.30">
    <property type="entry name" value="Riboflavin kinase-like"/>
    <property type="match status" value="1"/>
</dbReference>
<dbReference type="PANTHER" id="PTHR22749:SF6">
    <property type="entry name" value="RIBOFLAVIN KINASE"/>
    <property type="match status" value="1"/>
</dbReference>
<keyword evidence="2" id="KW-0285">Flavoprotein</keyword>
<dbReference type="InterPro" id="IPR015865">
    <property type="entry name" value="Riboflavin_kinase_bac/euk"/>
</dbReference>
<dbReference type="GO" id="GO:0005524">
    <property type="term" value="F:ATP binding"/>
    <property type="evidence" value="ECO:0007669"/>
    <property type="project" value="UniProtKB-KW"/>
</dbReference>
<keyword evidence="9" id="KW-0548">Nucleotidyltransferase</keyword>
<dbReference type="GO" id="GO:0016779">
    <property type="term" value="F:nucleotidyltransferase activity"/>
    <property type="evidence" value="ECO:0007669"/>
    <property type="project" value="UniProtKB-KW"/>
</dbReference>
<dbReference type="EMBL" id="PFAJ01000060">
    <property type="protein sequence ID" value="PIR96828.1"/>
    <property type="molecule type" value="Genomic_DNA"/>
</dbReference>
<protein>
    <recommendedName>
        <fullName evidence="1">riboflavin kinase</fullName>
        <ecNumber evidence="1">2.7.1.26</ecNumber>
    </recommendedName>
</protein>
<dbReference type="Proteomes" id="UP000230557">
    <property type="component" value="Unassembled WGS sequence"/>
</dbReference>
<dbReference type="SUPFAM" id="SSF82114">
    <property type="entry name" value="Riboflavin kinase-like"/>
    <property type="match status" value="1"/>
</dbReference>
<feature type="domain" description="Riboflavin kinase" evidence="8">
    <location>
        <begin position="1"/>
        <end position="119"/>
    </location>
</feature>